<dbReference type="EMBL" id="BLLK01000060">
    <property type="protein sequence ID" value="GFH57961.1"/>
    <property type="molecule type" value="Genomic_DNA"/>
</dbReference>
<proteinExistence type="predicted"/>
<evidence type="ECO:0000313" key="3">
    <source>
        <dbReference type="Proteomes" id="UP001054902"/>
    </source>
</evidence>
<evidence type="ECO:0000256" key="1">
    <source>
        <dbReference type="SAM" id="SignalP"/>
    </source>
</evidence>
<sequence length="204" mass="21958">MPKISLSLTVAALASSANAFVPSASNHVQTSTALYSSESGLTESRRSILVKGVSSAFLAFGTFQQPVFAEVAKGDSLPDGAAQFKRLLSLKSDLPAVIKRVTEGGAEGSETTIDKKEWDALSDFMRKVYKGGDDMKAYIKGGAFYDPEKKKKAEEDYKLLQKIAQAGDTPISKEDAQGLAGVLRKADAVLDDFFELLRDVPDEI</sequence>
<name>A0AAD3HC98_9STRA</name>
<dbReference type="Proteomes" id="UP001054902">
    <property type="component" value="Unassembled WGS sequence"/>
</dbReference>
<keyword evidence="1" id="KW-0732">Signal</keyword>
<protein>
    <submittedName>
        <fullName evidence="2">Uncharacterized protein</fullName>
    </submittedName>
</protein>
<reference evidence="2 3" key="1">
    <citation type="journal article" date="2021" name="Sci. Rep.">
        <title>The genome of the diatom Chaetoceros tenuissimus carries an ancient integrated fragment of an extant virus.</title>
        <authorList>
            <person name="Hongo Y."/>
            <person name="Kimura K."/>
            <person name="Takaki Y."/>
            <person name="Yoshida Y."/>
            <person name="Baba S."/>
            <person name="Kobayashi G."/>
            <person name="Nagasaki K."/>
            <person name="Hano T."/>
            <person name="Tomaru Y."/>
        </authorList>
    </citation>
    <scope>NUCLEOTIDE SEQUENCE [LARGE SCALE GENOMIC DNA]</scope>
    <source>
        <strain evidence="2 3">NIES-3715</strain>
    </source>
</reference>
<feature type="signal peptide" evidence="1">
    <location>
        <begin position="1"/>
        <end position="19"/>
    </location>
</feature>
<gene>
    <name evidence="2" type="ORF">CTEN210_14437</name>
</gene>
<keyword evidence="3" id="KW-1185">Reference proteome</keyword>
<comment type="caution">
    <text evidence="2">The sequence shown here is derived from an EMBL/GenBank/DDBJ whole genome shotgun (WGS) entry which is preliminary data.</text>
</comment>
<feature type="chain" id="PRO_5042290446" evidence="1">
    <location>
        <begin position="20"/>
        <end position="204"/>
    </location>
</feature>
<organism evidence="2 3">
    <name type="scientific">Chaetoceros tenuissimus</name>
    <dbReference type="NCBI Taxonomy" id="426638"/>
    <lineage>
        <taxon>Eukaryota</taxon>
        <taxon>Sar</taxon>
        <taxon>Stramenopiles</taxon>
        <taxon>Ochrophyta</taxon>
        <taxon>Bacillariophyta</taxon>
        <taxon>Coscinodiscophyceae</taxon>
        <taxon>Chaetocerotophycidae</taxon>
        <taxon>Chaetocerotales</taxon>
        <taxon>Chaetocerotaceae</taxon>
        <taxon>Chaetoceros</taxon>
    </lineage>
</organism>
<dbReference type="AlphaFoldDB" id="A0AAD3HC98"/>
<accession>A0AAD3HC98</accession>
<evidence type="ECO:0000313" key="2">
    <source>
        <dbReference type="EMBL" id="GFH57961.1"/>
    </source>
</evidence>